<protein>
    <submittedName>
        <fullName evidence="3">TOMM leader peptide-binding protein</fullName>
    </submittedName>
</protein>
<accession>A0A6G4XIX6</accession>
<dbReference type="InterPro" id="IPR022291">
    <property type="entry name" value="Bacteriocin_synth_cyclodeHase"/>
</dbReference>
<dbReference type="Pfam" id="PF00899">
    <property type="entry name" value="ThiF"/>
    <property type="match status" value="1"/>
</dbReference>
<dbReference type="InterPro" id="IPR035985">
    <property type="entry name" value="Ubiquitin-activating_enz"/>
</dbReference>
<reference evidence="3 4" key="1">
    <citation type="submission" date="2020-02" db="EMBL/GenBank/DDBJ databases">
        <title>Whole-genome analyses of novel actinobacteria.</title>
        <authorList>
            <person name="Sahin N."/>
            <person name="Tokatli A."/>
        </authorList>
    </citation>
    <scope>NUCLEOTIDE SEQUENCE [LARGE SCALE GENOMIC DNA]</scope>
    <source>
        <strain evidence="3 4">YC504</strain>
    </source>
</reference>
<feature type="region of interest" description="Disordered" evidence="1">
    <location>
        <begin position="362"/>
        <end position="422"/>
    </location>
</feature>
<proteinExistence type="predicted"/>
<keyword evidence="4" id="KW-1185">Reference proteome</keyword>
<sequence length="422" mass="43757">MHPRLKTSLRHAWRDLTTLQLGVTPAHARTLGPVAVGMLALLRKIDGTRGVPLLRAEARDAGLPEGQLDTLLDRLTAAGLLDDATAGAGDPAVDRLRARTDVAHRLTPELAALSLLDGEPGAGIRRLAARGRLSVQVRGAGRVGGQVAALLSAAGVGRVDLVDSGTVEPWDVTPGGLSDTSVGERRVDAARRLVRRCAAGCATRPGRVPSLVVLAPRDALAAYAPDPAEVEHLTARGIPHLYAGVLEATGFTGPLVLPGRSACAGCMERRRIEEDPVWPLLLTQWRSGGAARAGRAAPVPAGALTLSAAVAGLTAAHALAHLDGETPAAAGHRWELALPHLAWQSVALRPHPGCPCGAQNSWVRPPVRHNSDAPSEDPAPQGTMTEQTRRVTGRVGDQPPVKARQSGPRTGSPVSGAGGAHV</sequence>
<dbReference type="RefSeq" id="WP_165332973.1">
    <property type="nucleotide sequence ID" value="NZ_JAAKZW010000067.1"/>
</dbReference>
<dbReference type="Gene3D" id="3.40.50.720">
    <property type="entry name" value="NAD(P)-binding Rossmann-like Domain"/>
    <property type="match status" value="1"/>
</dbReference>
<dbReference type="AlphaFoldDB" id="A0A6G4XIX6"/>
<dbReference type="NCBIfam" id="TIGR03882">
    <property type="entry name" value="cyclo_dehyd_2"/>
    <property type="match status" value="1"/>
</dbReference>
<feature type="domain" description="THIF-type NAD/FAD binding fold" evidence="2">
    <location>
        <begin position="132"/>
        <end position="356"/>
    </location>
</feature>
<evidence type="ECO:0000313" key="3">
    <source>
        <dbReference type="EMBL" id="NGO77509.1"/>
    </source>
</evidence>
<dbReference type="EMBL" id="JAAKZW010000067">
    <property type="protein sequence ID" value="NGO77509.1"/>
    <property type="molecule type" value="Genomic_DNA"/>
</dbReference>
<dbReference type="GO" id="GO:0008641">
    <property type="term" value="F:ubiquitin-like modifier activating enzyme activity"/>
    <property type="evidence" value="ECO:0007669"/>
    <property type="project" value="InterPro"/>
</dbReference>
<dbReference type="InterPro" id="IPR000594">
    <property type="entry name" value="ThiF_NAD_FAD-bd"/>
</dbReference>
<dbReference type="SUPFAM" id="SSF69572">
    <property type="entry name" value="Activating enzymes of the ubiquitin-like proteins"/>
    <property type="match status" value="1"/>
</dbReference>
<gene>
    <name evidence="3" type="ORF">G6045_17840</name>
</gene>
<evidence type="ECO:0000256" key="1">
    <source>
        <dbReference type="SAM" id="MobiDB-lite"/>
    </source>
</evidence>
<evidence type="ECO:0000313" key="4">
    <source>
        <dbReference type="Proteomes" id="UP000481109"/>
    </source>
</evidence>
<dbReference type="Proteomes" id="UP000481109">
    <property type="component" value="Unassembled WGS sequence"/>
</dbReference>
<comment type="caution">
    <text evidence="3">The sequence shown here is derived from an EMBL/GenBank/DDBJ whole genome shotgun (WGS) entry which is preliminary data.</text>
</comment>
<evidence type="ECO:0000259" key="2">
    <source>
        <dbReference type="Pfam" id="PF00899"/>
    </source>
</evidence>
<name>A0A6G4XIX6_9ACTN</name>
<organism evidence="3 4">
    <name type="scientific">Streptomyces mesophilus</name>
    <dbReference type="NCBI Taxonomy" id="1775132"/>
    <lineage>
        <taxon>Bacteria</taxon>
        <taxon>Bacillati</taxon>
        <taxon>Actinomycetota</taxon>
        <taxon>Actinomycetes</taxon>
        <taxon>Kitasatosporales</taxon>
        <taxon>Streptomycetaceae</taxon>
        <taxon>Streptomyces</taxon>
    </lineage>
</organism>